<dbReference type="InterPro" id="IPR008792">
    <property type="entry name" value="PQQD"/>
</dbReference>
<sequence>MVDAQDISLPGLGRILRVQEAPEVVAALSQALPGWPLSVARARGLAPAIRLRRSRGGYLQRSPQLPRGLELPTPASAVCSLIADLGGECLDRDGSLLGLHCASVEVDGRLVLFPESHRAGKSTLAVAFAAAGYRLFGDDVLGLTREGNGVGLGIAPRLRLPLPQTLAPELLDYAEAHAGPEDARYRFVVPPGNTLARHGESGPVGALVLLERDDQASIPEVVRLQPREGLLQLLSQNFARHAAPESLMAHLLPLLQRVPCLLLRYAEPLAAARHLGAVLAGEKGEVGQGESDRFVVARREASPPSGPVPAGRRWRARHEVRRYPLGHELFLIQPASGVIHRLNATGEAVWRLLCQEPLSGEELGELLAEHFGEPLESVSEDVGWLLAGLADAGLVAAVE</sequence>
<dbReference type="Proteomes" id="UP000487929">
    <property type="component" value="Unassembled WGS sequence"/>
</dbReference>
<gene>
    <name evidence="1" type="ORF">GRB96_03165</name>
</gene>
<dbReference type="Pfam" id="PF05402">
    <property type="entry name" value="PqqD"/>
    <property type="match status" value="1"/>
</dbReference>
<evidence type="ECO:0000313" key="2">
    <source>
        <dbReference type="Proteomes" id="UP000487929"/>
    </source>
</evidence>
<accession>A0A7X5AMX7</accession>
<dbReference type="EMBL" id="WUTT01000001">
    <property type="protein sequence ID" value="NAW33425.1"/>
    <property type="molecule type" value="Genomic_DNA"/>
</dbReference>
<dbReference type="AlphaFoldDB" id="A0A7X5AMX7"/>
<dbReference type="Gene3D" id="3.40.50.300">
    <property type="entry name" value="P-loop containing nucleotide triphosphate hydrolases"/>
    <property type="match status" value="1"/>
</dbReference>
<dbReference type="SUPFAM" id="SSF53795">
    <property type="entry name" value="PEP carboxykinase-like"/>
    <property type="match status" value="1"/>
</dbReference>
<proteinExistence type="predicted"/>
<keyword evidence="2" id="KW-1185">Reference proteome</keyword>
<dbReference type="InterPro" id="IPR027417">
    <property type="entry name" value="P-loop_NTPase"/>
</dbReference>
<comment type="caution">
    <text evidence="1">The sequence shown here is derived from an EMBL/GenBank/DDBJ whole genome shotgun (WGS) entry which is preliminary data.</text>
</comment>
<dbReference type="Gene3D" id="1.10.10.1150">
    <property type="entry name" value="Coenzyme PQQ synthesis protein D (PqqD)"/>
    <property type="match status" value="1"/>
</dbReference>
<reference evidence="1 2" key="1">
    <citation type="submission" date="2019-12" db="EMBL/GenBank/DDBJ databases">
        <title>Draft genome sequencing of Halomonas alimentaria DSM 15356.</title>
        <authorList>
            <person name="Pandiyan K."/>
            <person name="Kushwaha P."/>
            <person name="Gowdham M."/>
            <person name="Chakdar H."/>
            <person name="Singh A."/>
            <person name="Kumar M."/>
            <person name="Saxena A.K."/>
        </authorList>
    </citation>
    <scope>NUCLEOTIDE SEQUENCE [LARGE SCALE GENOMIC DNA]</scope>
    <source>
        <strain evidence="1 2">DSM 15356</strain>
    </source>
</reference>
<dbReference type="OrthoDB" id="5771032at2"/>
<evidence type="ECO:0000313" key="1">
    <source>
        <dbReference type="EMBL" id="NAW33425.1"/>
    </source>
</evidence>
<name>A0A7X5AMX7_9GAMM</name>
<dbReference type="RefSeq" id="WP_161430436.1">
    <property type="nucleotide sequence ID" value="NZ_WUTT01000001.1"/>
</dbReference>
<protein>
    <submittedName>
        <fullName evidence="1">PqqD family peptide modification chaperone</fullName>
    </submittedName>
</protein>
<dbReference type="InterPro" id="IPR041881">
    <property type="entry name" value="PqqD_sf"/>
</dbReference>
<organism evidence="1 2">
    <name type="scientific">Halomonas alimentaria</name>
    <dbReference type="NCBI Taxonomy" id="147248"/>
    <lineage>
        <taxon>Bacteria</taxon>
        <taxon>Pseudomonadati</taxon>
        <taxon>Pseudomonadota</taxon>
        <taxon>Gammaproteobacteria</taxon>
        <taxon>Oceanospirillales</taxon>
        <taxon>Halomonadaceae</taxon>
        <taxon>Halomonas</taxon>
    </lineage>
</organism>